<dbReference type="AlphaFoldDB" id="L8GWA3"/>
<organism evidence="3 4">
    <name type="scientific">Acanthamoeba castellanii (strain ATCC 30010 / Neff)</name>
    <dbReference type="NCBI Taxonomy" id="1257118"/>
    <lineage>
        <taxon>Eukaryota</taxon>
        <taxon>Amoebozoa</taxon>
        <taxon>Discosea</taxon>
        <taxon>Longamoebia</taxon>
        <taxon>Centramoebida</taxon>
        <taxon>Acanthamoebidae</taxon>
        <taxon>Acanthamoeba</taxon>
    </lineage>
</organism>
<dbReference type="Pfam" id="PF13229">
    <property type="entry name" value="Beta_helix"/>
    <property type="match status" value="1"/>
</dbReference>
<dbReference type="InterPro" id="IPR011050">
    <property type="entry name" value="Pectin_lyase_fold/virulence"/>
</dbReference>
<dbReference type="KEGG" id="acan:ACA1_204850"/>
<proteinExistence type="predicted"/>
<evidence type="ECO:0000256" key="1">
    <source>
        <dbReference type="SAM" id="SignalP"/>
    </source>
</evidence>
<keyword evidence="4" id="KW-1185">Reference proteome</keyword>
<sequence>MMQPFFLLRPRYSGLALLALSLLLVQHAQATTWVVDASGKGNFTSLDAIYSTKVKPGDIVYMRGTFTTVQTLQNINGTKDKPITITSYPGTRAIVDGTTANPGGYQGLVRLNLCHFVVLDNIIVRNSSQSGISFYYNSDSVVQNCEVHDVQIRGIGGCGDNVVIRNNTVYNGCMQNYAGKFESWSQVVSSDSCSSTTKFNKNWVIEYNKVYNSWGEGIDCIQVSGCVVRHNVVYDTYSVNIYVDNANGVVIDSNYIYSKNTSYYRTTTYTWPATGILVGAETWPVLLR</sequence>
<dbReference type="GeneID" id="14916954"/>
<evidence type="ECO:0000259" key="2">
    <source>
        <dbReference type="Pfam" id="PF13229"/>
    </source>
</evidence>
<accession>L8GWA3</accession>
<feature type="chain" id="PRO_5003990150" description="Right handed beta helix domain-containing protein" evidence="1">
    <location>
        <begin position="31"/>
        <end position="288"/>
    </location>
</feature>
<dbReference type="Proteomes" id="UP000011083">
    <property type="component" value="Unassembled WGS sequence"/>
</dbReference>
<dbReference type="InterPro" id="IPR006626">
    <property type="entry name" value="PbH1"/>
</dbReference>
<dbReference type="VEuPathDB" id="AmoebaDB:ACA1_204850"/>
<name>L8GWA3_ACACF</name>
<dbReference type="SMART" id="SM00710">
    <property type="entry name" value="PbH1"/>
    <property type="match status" value="5"/>
</dbReference>
<dbReference type="Gene3D" id="2.160.20.10">
    <property type="entry name" value="Single-stranded right-handed beta-helix, Pectin lyase-like"/>
    <property type="match status" value="1"/>
</dbReference>
<reference evidence="3 4" key="1">
    <citation type="journal article" date="2013" name="Genome Biol.">
        <title>Genome of Acanthamoeba castellanii highlights extensive lateral gene transfer and early evolution of tyrosine kinase signaling.</title>
        <authorList>
            <person name="Clarke M."/>
            <person name="Lohan A.J."/>
            <person name="Liu B."/>
            <person name="Lagkouvardos I."/>
            <person name="Roy S."/>
            <person name="Zafar N."/>
            <person name="Bertelli C."/>
            <person name="Schilde C."/>
            <person name="Kianianmomeni A."/>
            <person name="Burglin T.R."/>
            <person name="Frech C."/>
            <person name="Turcotte B."/>
            <person name="Kopec K.O."/>
            <person name="Synnott J.M."/>
            <person name="Choo C."/>
            <person name="Paponov I."/>
            <person name="Finkler A."/>
            <person name="Soon Heng Tan C."/>
            <person name="Hutchins A.P."/>
            <person name="Weinmeier T."/>
            <person name="Rattei T."/>
            <person name="Chu J.S."/>
            <person name="Gimenez G."/>
            <person name="Irimia M."/>
            <person name="Rigden D.J."/>
            <person name="Fitzpatrick D.A."/>
            <person name="Lorenzo-Morales J."/>
            <person name="Bateman A."/>
            <person name="Chiu C.H."/>
            <person name="Tang P."/>
            <person name="Hegemann P."/>
            <person name="Fromm H."/>
            <person name="Raoult D."/>
            <person name="Greub G."/>
            <person name="Miranda-Saavedra D."/>
            <person name="Chen N."/>
            <person name="Nash P."/>
            <person name="Ginger M.L."/>
            <person name="Horn M."/>
            <person name="Schaap P."/>
            <person name="Caler L."/>
            <person name="Loftus B."/>
        </authorList>
    </citation>
    <scope>NUCLEOTIDE SEQUENCE [LARGE SCALE GENOMIC DNA]</scope>
    <source>
        <strain evidence="3 4">Neff</strain>
    </source>
</reference>
<evidence type="ECO:0000313" key="3">
    <source>
        <dbReference type="EMBL" id="ELR16376.1"/>
    </source>
</evidence>
<dbReference type="EMBL" id="KB008001">
    <property type="protein sequence ID" value="ELR16376.1"/>
    <property type="molecule type" value="Genomic_DNA"/>
</dbReference>
<keyword evidence="1" id="KW-0732">Signal</keyword>
<dbReference type="InterPro" id="IPR039448">
    <property type="entry name" value="Beta_helix"/>
</dbReference>
<dbReference type="SUPFAM" id="SSF51126">
    <property type="entry name" value="Pectin lyase-like"/>
    <property type="match status" value="1"/>
</dbReference>
<dbReference type="RefSeq" id="XP_004338389.1">
    <property type="nucleotide sequence ID" value="XM_004338341.1"/>
</dbReference>
<evidence type="ECO:0000313" key="4">
    <source>
        <dbReference type="Proteomes" id="UP000011083"/>
    </source>
</evidence>
<feature type="domain" description="Right handed beta helix" evidence="2">
    <location>
        <begin position="61"/>
        <end position="204"/>
    </location>
</feature>
<protein>
    <recommendedName>
        <fullName evidence="2">Right handed beta helix domain-containing protein</fullName>
    </recommendedName>
</protein>
<dbReference type="InterPro" id="IPR012334">
    <property type="entry name" value="Pectin_lyas_fold"/>
</dbReference>
<gene>
    <name evidence="3" type="ORF">ACA1_204850</name>
</gene>
<feature type="signal peptide" evidence="1">
    <location>
        <begin position="1"/>
        <end position="30"/>
    </location>
</feature>
<dbReference type="OrthoDB" id="34069at2759"/>